<evidence type="ECO:0000313" key="2">
    <source>
        <dbReference type="EMBL" id="SVD00928.1"/>
    </source>
</evidence>
<evidence type="ECO:0000256" key="1">
    <source>
        <dbReference type="SAM" id="MobiDB-lite"/>
    </source>
</evidence>
<feature type="region of interest" description="Disordered" evidence="1">
    <location>
        <begin position="1"/>
        <end position="33"/>
    </location>
</feature>
<accession>A0A382RVG2</accession>
<feature type="compositionally biased region" description="Polar residues" evidence="1">
    <location>
        <begin position="1"/>
        <end position="22"/>
    </location>
</feature>
<name>A0A382RVG2_9ZZZZ</name>
<gene>
    <name evidence="2" type="ORF">METZ01_LOCUS353782</name>
</gene>
<reference evidence="2" key="1">
    <citation type="submission" date="2018-05" db="EMBL/GenBank/DDBJ databases">
        <authorList>
            <person name="Lanie J.A."/>
            <person name="Ng W.-L."/>
            <person name="Kazmierczak K.M."/>
            <person name="Andrzejewski T.M."/>
            <person name="Davidsen T.M."/>
            <person name="Wayne K.J."/>
            <person name="Tettelin H."/>
            <person name="Glass J.I."/>
            <person name="Rusch D."/>
            <person name="Podicherti R."/>
            <person name="Tsui H.-C.T."/>
            <person name="Winkler M.E."/>
        </authorList>
    </citation>
    <scope>NUCLEOTIDE SEQUENCE</scope>
</reference>
<proteinExistence type="predicted"/>
<sequence>MATSSIAGSHSVVPQQVQNAVTKTALDVQKQEG</sequence>
<feature type="non-terminal residue" evidence="2">
    <location>
        <position position="33"/>
    </location>
</feature>
<dbReference type="AlphaFoldDB" id="A0A382RVG2"/>
<dbReference type="EMBL" id="UINC01124050">
    <property type="protein sequence ID" value="SVD00928.1"/>
    <property type="molecule type" value="Genomic_DNA"/>
</dbReference>
<protein>
    <submittedName>
        <fullName evidence="2">Uncharacterized protein</fullName>
    </submittedName>
</protein>
<organism evidence="2">
    <name type="scientific">marine metagenome</name>
    <dbReference type="NCBI Taxonomy" id="408172"/>
    <lineage>
        <taxon>unclassified sequences</taxon>
        <taxon>metagenomes</taxon>
        <taxon>ecological metagenomes</taxon>
    </lineage>
</organism>